<dbReference type="Proteomes" id="UP001159363">
    <property type="component" value="Chromosome 2"/>
</dbReference>
<comment type="caution">
    <text evidence="2">The sequence shown here is derived from an EMBL/GenBank/DDBJ whole genome shotgun (WGS) entry which is preliminary data.</text>
</comment>
<evidence type="ECO:0000256" key="1">
    <source>
        <dbReference type="SAM" id="Phobius"/>
    </source>
</evidence>
<keyword evidence="1" id="KW-1133">Transmembrane helix</keyword>
<dbReference type="EMBL" id="JARBHB010000002">
    <property type="protein sequence ID" value="KAJ8894396.1"/>
    <property type="molecule type" value="Genomic_DNA"/>
</dbReference>
<name>A0ABQ9IDJ4_9NEOP</name>
<feature type="transmembrane region" description="Helical" evidence="1">
    <location>
        <begin position="81"/>
        <end position="108"/>
    </location>
</feature>
<sequence>MPLVGGFSSGISRFPRLFVPALLHTTITLIGSQYLAVKSRPIFSLTPNCDRVHPMVHASVQSAVLSPHGLQFRAMCCETFVAKYCLCIFNFLFFLAGAAALGVGIWIAQDKHSFIAVTQVIENKELQIELVAGWNWRCVAQVADAVIALGVPLRAFASLKWCGGLRAVASRGPWPFAHSHGNEDMIVARPLWWRGTNRECV</sequence>
<proteinExistence type="predicted"/>
<protein>
    <submittedName>
        <fullName evidence="2">Uncharacterized protein</fullName>
    </submittedName>
</protein>
<organism evidence="2 3">
    <name type="scientific">Dryococelus australis</name>
    <dbReference type="NCBI Taxonomy" id="614101"/>
    <lineage>
        <taxon>Eukaryota</taxon>
        <taxon>Metazoa</taxon>
        <taxon>Ecdysozoa</taxon>
        <taxon>Arthropoda</taxon>
        <taxon>Hexapoda</taxon>
        <taxon>Insecta</taxon>
        <taxon>Pterygota</taxon>
        <taxon>Neoptera</taxon>
        <taxon>Polyneoptera</taxon>
        <taxon>Phasmatodea</taxon>
        <taxon>Verophasmatodea</taxon>
        <taxon>Anareolatae</taxon>
        <taxon>Phasmatidae</taxon>
        <taxon>Eurycanthinae</taxon>
        <taxon>Dryococelus</taxon>
    </lineage>
</organism>
<feature type="transmembrane region" description="Helical" evidence="1">
    <location>
        <begin position="17"/>
        <end position="37"/>
    </location>
</feature>
<keyword evidence="1" id="KW-0812">Transmembrane</keyword>
<gene>
    <name evidence="2" type="ORF">PR048_007047</name>
</gene>
<keyword evidence="1" id="KW-0472">Membrane</keyword>
<keyword evidence="3" id="KW-1185">Reference proteome</keyword>
<evidence type="ECO:0000313" key="2">
    <source>
        <dbReference type="EMBL" id="KAJ8894396.1"/>
    </source>
</evidence>
<accession>A0ABQ9IDJ4</accession>
<evidence type="ECO:0000313" key="3">
    <source>
        <dbReference type="Proteomes" id="UP001159363"/>
    </source>
</evidence>
<reference evidence="2 3" key="1">
    <citation type="submission" date="2023-02" db="EMBL/GenBank/DDBJ databases">
        <title>LHISI_Scaffold_Assembly.</title>
        <authorList>
            <person name="Stuart O.P."/>
            <person name="Cleave R."/>
            <person name="Magrath M.J.L."/>
            <person name="Mikheyev A.S."/>
        </authorList>
    </citation>
    <scope>NUCLEOTIDE SEQUENCE [LARGE SCALE GENOMIC DNA]</scope>
    <source>
        <strain evidence="2">Daus_M_001</strain>
        <tissue evidence="2">Leg muscle</tissue>
    </source>
</reference>